<dbReference type="Proteomes" id="UP000018958">
    <property type="component" value="Unassembled WGS sequence"/>
</dbReference>
<feature type="region of interest" description="Disordered" evidence="1">
    <location>
        <begin position="1"/>
        <end position="23"/>
    </location>
</feature>
<feature type="region of interest" description="Disordered" evidence="1">
    <location>
        <begin position="53"/>
        <end position="73"/>
    </location>
</feature>
<dbReference type="EMBL" id="ANIX01003541">
    <property type="protein sequence ID" value="ETP05458.1"/>
    <property type="molecule type" value="Genomic_DNA"/>
</dbReference>
<dbReference type="AlphaFoldDB" id="W2W638"/>
<accession>W2W638</accession>
<feature type="compositionally biased region" description="Polar residues" evidence="1">
    <location>
        <begin position="11"/>
        <end position="22"/>
    </location>
</feature>
<feature type="compositionally biased region" description="Gly residues" evidence="1">
    <location>
        <begin position="63"/>
        <end position="73"/>
    </location>
</feature>
<organism evidence="2 3">
    <name type="scientific">Phytophthora nicotianae CJ01A1</name>
    <dbReference type="NCBI Taxonomy" id="1317063"/>
    <lineage>
        <taxon>Eukaryota</taxon>
        <taxon>Sar</taxon>
        <taxon>Stramenopiles</taxon>
        <taxon>Oomycota</taxon>
        <taxon>Peronosporomycetes</taxon>
        <taxon>Peronosporales</taxon>
        <taxon>Peronosporaceae</taxon>
        <taxon>Phytophthora</taxon>
    </lineage>
</organism>
<evidence type="ECO:0000313" key="2">
    <source>
        <dbReference type="EMBL" id="ETP05458.1"/>
    </source>
</evidence>
<evidence type="ECO:0000256" key="1">
    <source>
        <dbReference type="SAM" id="MobiDB-lite"/>
    </source>
</evidence>
<proteinExistence type="predicted"/>
<gene>
    <name evidence="2" type="ORF">F441_17934</name>
</gene>
<evidence type="ECO:0000313" key="3">
    <source>
        <dbReference type="Proteomes" id="UP000018958"/>
    </source>
</evidence>
<sequence>MELRLSAAATKEQSGGTSSRSGCPNAAAVLPLLLLLAAAPKVKLLKCMKPCTRLNSITQPDGGKSGGSGTAPS</sequence>
<name>W2W638_PHYNI</name>
<protein>
    <submittedName>
        <fullName evidence="2">Uncharacterized protein</fullName>
    </submittedName>
</protein>
<comment type="caution">
    <text evidence="2">The sequence shown here is derived from an EMBL/GenBank/DDBJ whole genome shotgun (WGS) entry which is preliminary data.</text>
</comment>
<reference evidence="2 3" key="1">
    <citation type="submission" date="2013-11" db="EMBL/GenBank/DDBJ databases">
        <title>The Genome Sequence of Phytophthora parasitica CJ01A1.</title>
        <authorList>
            <consortium name="The Broad Institute Genomics Platform"/>
            <person name="Russ C."/>
            <person name="Tyler B."/>
            <person name="Panabieres F."/>
            <person name="Shan W."/>
            <person name="Tripathy S."/>
            <person name="Grunwald N."/>
            <person name="Machado M."/>
            <person name="Johnson C.S."/>
            <person name="Walker B."/>
            <person name="Young S.K."/>
            <person name="Zeng Q."/>
            <person name="Gargeya S."/>
            <person name="Fitzgerald M."/>
            <person name="Haas B."/>
            <person name="Abouelleil A."/>
            <person name="Allen A.W."/>
            <person name="Alvarado L."/>
            <person name="Arachchi H.M."/>
            <person name="Berlin A.M."/>
            <person name="Chapman S.B."/>
            <person name="Gainer-Dewar J."/>
            <person name="Goldberg J."/>
            <person name="Griggs A."/>
            <person name="Gujja S."/>
            <person name="Hansen M."/>
            <person name="Howarth C."/>
            <person name="Imamovic A."/>
            <person name="Ireland A."/>
            <person name="Larimer J."/>
            <person name="McCowan C."/>
            <person name="Murphy C."/>
            <person name="Pearson M."/>
            <person name="Poon T.W."/>
            <person name="Priest M."/>
            <person name="Roberts A."/>
            <person name="Saif S."/>
            <person name="Shea T."/>
            <person name="Sisk P."/>
            <person name="Sykes S."/>
            <person name="Wortman J."/>
            <person name="Nusbaum C."/>
            <person name="Birren B."/>
        </authorList>
    </citation>
    <scope>NUCLEOTIDE SEQUENCE [LARGE SCALE GENOMIC DNA]</scope>
    <source>
        <strain evidence="2 3">CJ01A1</strain>
    </source>
</reference>